<dbReference type="GO" id="GO:0016787">
    <property type="term" value="F:hydrolase activity"/>
    <property type="evidence" value="ECO:0007669"/>
    <property type="project" value="InterPro"/>
</dbReference>
<proteinExistence type="predicted"/>
<keyword evidence="2" id="KW-0547">Nucleotide-binding</keyword>
<dbReference type="Proteomes" id="UP000823928">
    <property type="component" value="Unassembled WGS sequence"/>
</dbReference>
<organism evidence="2 3">
    <name type="scientific">Candidatus Scatousia excrementigallinarum</name>
    <dbReference type="NCBI Taxonomy" id="2840935"/>
    <lineage>
        <taxon>Bacteria</taxon>
        <taxon>Candidatus Scatousia</taxon>
    </lineage>
</organism>
<dbReference type="InterPro" id="IPR006935">
    <property type="entry name" value="Helicase/UvrB_N"/>
</dbReference>
<dbReference type="Pfam" id="PF04851">
    <property type="entry name" value="ResIII"/>
    <property type="match status" value="1"/>
</dbReference>
<feature type="non-terminal residue" evidence="2">
    <location>
        <position position="245"/>
    </location>
</feature>
<dbReference type="Gene3D" id="3.40.50.300">
    <property type="entry name" value="P-loop containing nucleotide triphosphate hydrolases"/>
    <property type="match status" value="1"/>
</dbReference>
<reference evidence="2" key="2">
    <citation type="journal article" date="2021" name="PeerJ">
        <title>Extensive microbial diversity within the chicken gut microbiome revealed by metagenomics and culture.</title>
        <authorList>
            <person name="Gilroy R."/>
            <person name="Ravi A."/>
            <person name="Getino M."/>
            <person name="Pursley I."/>
            <person name="Horton D.L."/>
            <person name="Alikhan N.F."/>
            <person name="Baker D."/>
            <person name="Gharbi K."/>
            <person name="Hall N."/>
            <person name="Watson M."/>
            <person name="Adriaenssens E.M."/>
            <person name="Foster-Nyarko E."/>
            <person name="Jarju S."/>
            <person name="Secka A."/>
            <person name="Antonio M."/>
            <person name="Oren A."/>
            <person name="Chaudhuri R.R."/>
            <person name="La Ragione R."/>
            <person name="Hildebrand F."/>
            <person name="Pallen M.J."/>
        </authorList>
    </citation>
    <scope>NUCLEOTIDE SEQUENCE</scope>
    <source>
        <strain evidence="2">6276</strain>
    </source>
</reference>
<evidence type="ECO:0000313" key="3">
    <source>
        <dbReference type="Proteomes" id="UP000823928"/>
    </source>
</evidence>
<comment type="caution">
    <text evidence="2">The sequence shown here is derived from an EMBL/GenBank/DDBJ whole genome shotgun (WGS) entry which is preliminary data.</text>
</comment>
<keyword evidence="2" id="KW-0067">ATP-binding</keyword>
<protein>
    <submittedName>
        <fullName evidence="2">DEAD/DEAH box helicase family protein</fullName>
    </submittedName>
</protein>
<dbReference type="GO" id="GO:0003677">
    <property type="term" value="F:DNA binding"/>
    <property type="evidence" value="ECO:0007669"/>
    <property type="project" value="InterPro"/>
</dbReference>
<dbReference type="EMBL" id="DVIU01000136">
    <property type="protein sequence ID" value="HIS36330.1"/>
    <property type="molecule type" value="Genomic_DNA"/>
</dbReference>
<dbReference type="AlphaFoldDB" id="A0A9D1EZE3"/>
<evidence type="ECO:0000259" key="1">
    <source>
        <dbReference type="Pfam" id="PF04851"/>
    </source>
</evidence>
<keyword evidence="2" id="KW-0347">Helicase</keyword>
<dbReference type="GO" id="GO:0004386">
    <property type="term" value="F:helicase activity"/>
    <property type="evidence" value="ECO:0007669"/>
    <property type="project" value="UniProtKB-KW"/>
</dbReference>
<gene>
    <name evidence="2" type="ORF">IAC10_06845</name>
</gene>
<accession>A0A9D1EZE3</accession>
<dbReference type="InterPro" id="IPR027417">
    <property type="entry name" value="P-loop_NTPase"/>
</dbReference>
<dbReference type="SUPFAM" id="SSF52540">
    <property type="entry name" value="P-loop containing nucleoside triphosphate hydrolases"/>
    <property type="match status" value="1"/>
</dbReference>
<sequence length="245" mass="27815">MKFKFKIQQYQTDAVNAISDVFAGQPYRSQNKYTLDRGIVKQQAQISLFEPGSAAQPEEDDIGFANARIELTCEQLLSNIKNIQALSNINESQTLSHKFGAVDLDVEMETGTGKTYVYIKSMFELNKRYGFSKFIVVVPSIAIREGVKKSFEMTQDHFMDTYGKKARFFVYNSKQLSELEQFSSSSAINVMIINIQAFNARGADARRIYEELDSFNSRRPIDVIARNRPIIILDEPQKMGGDATQ</sequence>
<dbReference type="GO" id="GO:0005524">
    <property type="term" value="F:ATP binding"/>
    <property type="evidence" value="ECO:0007669"/>
    <property type="project" value="InterPro"/>
</dbReference>
<evidence type="ECO:0000313" key="2">
    <source>
        <dbReference type="EMBL" id="HIS36330.1"/>
    </source>
</evidence>
<reference evidence="2" key="1">
    <citation type="submission" date="2020-10" db="EMBL/GenBank/DDBJ databases">
        <authorList>
            <person name="Gilroy R."/>
        </authorList>
    </citation>
    <scope>NUCLEOTIDE SEQUENCE</scope>
    <source>
        <strain evidence="2">6276</strain>
    </source>
</reference>
<feature type="domain" description="Helicase/UvrB N-terminal" evidence="1">
    <location>
        <begin position="84"/>
        <end position="235"/>
    </location>
</feature>
<keyword evidence="2" id="KW-0378">Hydrolase</keyword>
<name>A0A9D1EZE3_9BACT</name>